<accession>X1KSH1</accession>
<dbReference type="AlphaFoldDB" id="X1KSH1"/>
<proteinExistence type="predicted"/>
<evidence type="ECO:0000313" key="1">
    <source>
        <dbReference type="EMBL" id="GAI10012.1"/>
    </source>
</evidence>
<protein>
    <submittedName>
        <fullName evidence="1">Uncharacterized protein</fullName>
    </submittedName>
</protein>
<reference evidence="1" key="1">
    <citation type="journal article" date="2014" name="Front. Microbiol.">
        <title>High frequency of phylogenetically diverse reductive dehalogenase-homologous genes in deep subseafloor sedimentary metagenomes.</title>
        <authorList>
            <person name="Kawai M."/>
            <person name="Futagami T."/>
            <person name="Toyoda A."/>
            <person name="Takaki Y."/>
            <person name="Nishi S."/>
            <person name="Hori S."/>
            <person name="Arai W."/>
            <person name="Tsubouchi T."/>
            <person name="Morono Y."/>
            <person name="Uchiyama I."/>
            <person name="Ito T."/>
            <person name="Fujiyama A."/>
            <person name="Inagaki F."/>
            <person name="Takami H."/>
        </authorList>
    </citation>
    <scope>NUCLEOTIDE SEQUENCE</scope>
    <source>
        <strain evidence="1">Expedition CK06-06</strain>
    </source>
</reference>
<dbReference type="EMBL" id="BARV01011607">
    <property type="protein sequence ID" value="GAI10012.1"/>
    <property type="molecule type" value="Genomic_DNA"/>
</dbReference>
<gene>
    <name evidence="1" type="ORF">S06H3_21927</name>
</gene>
<sequence>MYLQFNDYENQIINVDELIEYGKNFFLNLSNFWLNLDTQRKRSLQEMLFSEVIYLENNEFRTTKISPILKLIEDKNDVE</sequence>
<organism evidence="1">
    <name type="scientific">marine sediment metagenome</name>
    <dbReference type="NCBI Taxonomy" id="412755"/>
    <lineage>
        <taxon>unclassified sequences</taxon>
        <taxon>metagenomes</taxon>
        <taxon>ecological metagenomes</taxon>
    </lineage>
</organism>
<name>X1KSH1_9ZZZZ</name>
<comment type="caution">
    <text evidence="1">The sequence shown here is derived from an EMBL/GenBank/DDBJ whole genome shotgun (WGS) entry which is preliminary data.</text>
</comment>